<keyword evidence="3" id="KW-1185">Reference proteome</keyword>
<protein>
    <submittedName>
        <fullName evidence="2">Uncharacterized protein</fullName>
    </submittedName>
</protein>
<evidence type="ECO:0000313" key="2">
    <source>
        <dbReference type="EMBL" id="KAK6539070.1"/>
    </source>
</evidence>
<accession>A0AAV9XBJ7</accession>
<proteinExistence type="predicted"/>
<organism evidence="2 3">
    <name type="scientific">Orbilia ellipsospora</name>
    <dbReference type="NCBI Taxonomy" id="2528407"/>
    <lineage>
        <taxon>Eukaryota</taxon>
        <taxon>Fungi</taxon>
        <taxon>Dikarya</taxon>
        <taxon>Ascomycota</taxon>
        <taxon>Pezizomycotina</taxon>
        <taxon>Orbiliomycetes</taxon>
        <taxon>Orbiliales</taxon>
        <taxon>Orbiliaceae</taxon>
        <taxon>Orbilia</taxon>
    </lineage>
</organism>
<sequence length="78" mass="8613">MGTAKWYSQPVQPGKEGLPSNTRDICAVAAYASDGSSIILYSYGGIVYDNSKQRPTQTSEIWILFIPAFVWRPSRGGR</sequence>
<evidence type="ECO:0000256" key="1">
    <source>
        <dbReference type="SAM" id="MobiDB-lite"/>
    </source>
</evidence>
<gene>
    <name evidence="2" type="ORF">TWF694_010610</name>
</gene>
<feature type="region of interest" description="Disordered" evidence="1">
    <location>
        <begin position="1"/>
        <end position="21"/>
    </location>
</feature>
<dbReference type="EMBL" id="JAVHJO010000007">
    <property type="protein sequence ID" value="KAK6539070.1"/>
    <property type="molecule type" value="Genomic_DNA"/>
</dbReference>
<evidence type="ECO:0000313" key="3">
    <source>
        <dbReference type="Proteomes" id="UP001365542"/>
    </source>
</evidence>
<reference evidence="2 3" key="1">
    <citation type="submission" date="2019-10" db="EMBL/GenBank/DDBJ databases">
        <authorList>
            <person name="Palmer J.M."/>
        </authorList>
    </citation>
    <scope>NUCLEOTIDE SEQUENCE [LARGE SCALE GENOMIC DNA]</scope>
    <source>
        <strain evidence="2 3">TWF694</strain>
    </source>
</reference>
<dbReference type="Proteomes" id="UP001365542">
    <property type="component" value="Unassembled WGS sequence"/>
</dbReference>
<name>A0AAV9XBJ7_9PEZI</name>
<comment type="caution">
    <text evidence="2">The sequence shown here is derived from an EMBL/GenBank/DDBJ whole genome shotgun (WGS) entry which is preliminary data.</text>
</comment>
<dbReference type="AlphaFoldDB" id="A0AAV9XBJ7"/>